<comment type="subcellular location">
    <subcellularLocation>
        <location evidence="1">Nucleus</location>
    </subcellularLocation>
</comment>
<dbReference type="Proteomes" id="UP001217089">
    <property type="component" value="Unassembled WGS sequence"/>
</dbReference>
<feature type="region of interest" description="Disordered" evidence="4">
    <location>
        <begin position="147"/>
        <end position="194"/>
    </location>
</feature>
<feature type="compositionally biased region" description="Polar residues" evidence="4">
    <location>
        <begin position="148"/>
        <end position="159"/>
    </location>
</feature>
<dbReference type="PANTHER" id="PTHR15111:SF0">
    <property type="entry name" value="UNCONVENTIONAL PREFOLDIN RPB5 INTERACTOR 1"/>
    <property type="match status" value="1"/>
</dbReference>
<dbReference type="Gene3D" id="1.10.287.370">
    <property type="match status" value="1"/>
</dbReference>
<accession>A0ABQ9EDL5</accession>
<organism evidence="5 6">
    <name type="scientific">Tegillarca granosa</name>
    <name type="common">Malaysian cockle</name>
    <name type="synonym">Anadara granosa</name>
    <dbReference type="NCBI Taxonomy" id="220873"/>
    <lineage>
        <taxon>Eukaryota</taxon>
        <taxon>Metazoa</taxon>
        <taxon>Spiralia</taxon>
        <taxon>Lophotrochozoa</taxon>
        <taxon>Mollusca</taxon>
        <taxon>Bivalvia</taxon>
        <taxon>Autobranchia</taxon>
        <taxon>Pteriomorphia</taxon>
        <taxon>Arcoida</taxon>
        <taxon>Arcoidea</taxon>
        <taxon>Arcidae</taxon>
        <taxon>Tegillarca</taxon>
    </lineage>
</organism>
<reference evidence="5 6" key="1">
    <citation type="submission" date="2022-12" db="EMBL/GenBank/DDBJ databases">
        <title>Chromosome-level genome of Tegillarca granosa.</title>
        <authorList>
            <person name="Kim J."/>
        </authorList>
    </citation>
    <scope>NUCLEOTIDE SEQUENCE [LARGE SCALE GENOMIC DNA]</scope>
    <source>
        <strain evidence="5">Teg-2019</strain>
        <tissue evidence="5">Adductor muscle</tissue>
    </source>
</reference>
<evidence type="ECO:0000256" key="1">
    <source>
        <dbReference type="ARBA" id="ARBA00004123"/>
    </source>
</evidence>
<feature type="compositionally biased region" description="Low complexity" evidence="4">
    <location>
        <begin position="164"/>
        <end position="177"/>
    </location>
</feature>
<dbReference type="InterPro" id="IPR009053">
    <property type="entry name" value="Prefoldin"/>
</dbReference>
<evidence type="ECO:0000313" key="5">
    <source>
        <dbReference type="EMBL" id="KAJ8303397.1"/>
    </source>
</evidence>
<sequence>MKYNIMDPTNLSRLKEEQEKVLASTDEKIEQWQKFKTDYKALKDRLKTLPDKVTHDVMVPFGSLAFMPGKLVHTNEIMVLLGDNWFVERSAKQAAAIVDRRIKSVNTELEALQKQRSLFEPRIDFTSELQQDAEAFTGTIVEKPFENPTASISFPTENPTALIEPSPTESSSSVTPSQNEPPKRVSKFKVQRQN</sequence>
<dbReference type="CDD" id="cd23159">
    <property type="entry name" value="Prefoldin_URI1"/>
    <property type="match status" value="1"/>
</dbReference>
<dbReference type="InterPro" id="IPR004127">
    <property type="entry name" value="Prefoldin_subunit_alpha"/>
</dbReference>
<dbReference type="PANTHER" id="PTHR15111">
    <property type="entry name" value="RNA POLYMERASE II SUBUNIT 5-MEDIATING PROTEIN NNX3"/>
    <property type="match status" value="1"/>
</dbReference>
<name>A0ABQ9EDL5_TEGGR</name>
<evidence type="ECO:0000256" key="3">
    <source>
        <dbReference type="ARBA" id="ARBA00038295"/>
    </source>
</evidence>
<comment type="caution">
    <text evidence="5">The sequence shown here is derived from an EMBL/GenBank/DDBJ whole genome shotgun (WGS) entry which is preliminary data.</text>
</comment>
<dbReference type="Pfam" id="PF02996">
    <property type="entry name" value="Prefoldin"/>
    <property type="match status" value="1"/>
</dbReference>
<dbReference type="InterPro" id="IPR052255">
    <property type="entry name" value="RNA_pol_II_subunit5-mediator"/>
</dbReference>
<comment type="similarity">
    <text evidence="3">Belongs to the RNA polymerase II subunit 5-mediating protein family.</text>
</comment>
<evidence type="ECO:0000256" key="4">
    <source>
        <dbReference type="SAM" id="MobiDB-lite"/>
    </source>
</evidence>
<keyword evidence="6" id="KW-1185">Reference proteome</keyword>
<gene>
    <name evidence="5" type="ORF">KUTeg_019793</name>
</gene>
<evidence type="ECO:0000313" key="6">
    <source>
        <dbReference type="Proteomes" id="UP001217089"/>
    </source>
</evidence>
<feature type="compositionally biased region" description="Basic residues" evidence="4">
    <location>
        <begin position="184"/>
        <end position="194"/>
    </location>
</feature>
<dbReference type="EMBL" id="JARBDR010000917">
    <property type="protein sequence ID" value="KAJ8303397.1"/>
    <property type="molecule type" value="Genomic_DNA"/>
</dbReference>
<protein>
    <submittedName>
        <fullName evidence="5">Uncharacterized protein</fullName>
    </submittedName>
</protein>
<evidence type="ECO:0000256" key="2">
    <source>
        <dbReference type="ARBA" id="ARBA00023242"/>
    </source>
</evidence>
<proteinExistence type="inferred from homology"/>
<dbReference type="SUPFAM" id="SSF46579">
    <property type="entry name" value="Prefoldin"/>
    <property type="match status" value="1"/>
</dbReference>
<keyword evidence="2" id="KW-0539">Nucleus</keyword>